<name>A0A0E1RW41_COCIM</name>
<feature type="transmembrane region" description="Helical" evidence="1">
    <location>
        <begin position="12"/>
        <end position="32"/>
    </location>
</feature>
<dbReference type="Proteomes" id="UP000001261">
    <property type="component" value="Unassembled WGS sequence"/>
</dbReference>
<dbReference type="GeneID" id="4562452"/>
<dbReference type="VEuPathDB" id="FungiDB:CIMG_06700"/>
<sequence>MVLVTSGTISVAISSSIIGLFTFLLFLSGYVLQQQSVRNIKAALPRYTPTTTPTSVATISPEPGRQREDGFANDKGNMFAPQGLKDTGPFDILPNYKLDSQQVPIGSSIDINLANRQAYLQVLSKPSAADICSTLLLAKILASNSTLATDRIIIYPESWDMSSPTANIAAALRILRTSSKRYNVILHAIDMSDPRDRHPSITRLLKRASAKLQTYGRILYLRAPGVAVDTGKLDRLMNIPEKDDLASEASSPSPWWRLLFDRHMKNRVRTWIPTELTVINADLPPAVLITSKYLRPGILSRRTHVLGSSIRSNHVNSVMGVLDGYKDGARQKEPAYVYFEKNKNRLQERSSLFYLKWRQNLEGVCQGIDLSD</sequence>
<dbReference type="OrthoDB" id="5367275at2759"/>
<accession>A0A0E1RW41</accession>
<gene>
    <name evidence="2" type="ORF">CIMG_06700</name>
</gene>
<dbReference type="RefSeq" id="XP_001242804.1">
    <property type="nucleotide sequence ID" value="XM_001242803.2"/>
</dbReference>
<proteinExistence type="predicted"/>
<dbReference type="EMBL" id="GG704912">
    <property type="protein sequence ID" value="EAS31221.1"/>
    <property type="molecule type" value="Genomic_DNA"/>
</dbReference>
<keyword evidence="1" id="KW-0812">Transmembrane</keyword>
<evidence type="ECO:0000256" key="1">
    <source>
        <dbReference type="SAM" id="Phobius"/>
    </source>
</evidence>
<protein>
    <submittedName>
        <fullName evidence="2">Uncharacterized protein</fullName>
    </submittedName>
</protein>
<dbReference type="InParanoid" id="A0A0E1RW41"/>
<dbReference type="AlphaFoldDB" id="A0A0E1RW41"/>
<dbReference type="OMA" id="FMQYDSV"/>
<keyword evidence="1" id="KW-0472">Membrane</keyword>
<evidence type="ECO:0000313" key="2">
    <source>
        <dbReference type="EMBL" id="EAS31221.1"/>
    </source>
</evidence>
<keyword evidence="3" id="KW-1185">Reference proteome</keyword>
<evidence type="ECO:0000313" key="3">
    <source>
        <dbReference type="Proteomes" id="UP000001261"/>
    </source>
</evidence>
<reference evidence="3" key="1">
    <citation type="journal article" date="2009" name="Genome Res.">
        <title>Comparative genomic analyses of the human fungal pathogens Coccidioides and their relatives.</title>
        <authorList>
            <person name="Sharpton T.J."/>
            <person name="Stajich J.E."/>
            <person name="Rounsley S.D."/>
            <person name="Gardner M.J."/>
            <person name="Wortman J.R."/>
            <person name="Jordar V.S."/>
            <person name="Maiti R."/>
            <person name="Kodira C.D."/>
            <person name="Neafsey D.E."/>
            <person name="Zeng Q."/>
            <person name="Hung C.-Y."/>
            <person name="McMahan C."/>
            <person name="Muszewska A."/>
            <person name="Grynberg M."/>
            <person name="Mandel M.A."/>
            <person name="Kellner E.M."/>
            <person name="Barker B.M."/>
            <person name="Galgiani J.N."/>
            <person name="Orbach M.J."/>
            <person name="Kirkland T.N."/>
            <person name="Cole G.T."/>
            <person name="Henn M.R."/>
            <person name="Birren B.W."/>
            <person name="Taylor J.W."/>
        </authorList>
    </citation>
    <scope>NUCLEOTIDE SEQUENCE [LARGE SCALE GENOMIC DNA]</scope>
    <source>
        <strain evidence="3">RS</strain>
    </source>
</reference>
<reference evidence="3" key="2">
    <citation type="journal article" date="2010" name="Genome Res.">
        <title>Population genomic sequencing of Coccidioides fungi reveals recent hybridization and transposon control.</title>
        <authorList>
            <person name="Neafsey D.E."/>
            <person name="Barker B.M."/>
            <person name="Sharpton T.J."/>
            <person name="Stajich J.E."/>
            <person name="Park D.J."/>
            <person name="Whiston E."/>
            <person name="Hung C.-Y."/>
            <person name="McMahan C."/>
            <person name="White J."/>
            <person name="Sykes S."/>
            <person name="Heiman D."/>
            <person name="Young S."/>
            <person name="Zeng Q."/>
            <person name="Abouelleil A."/>
            <person name="Aftuck L."/>
            <person name="Bessette D."/>
            <person name="Brown A."/>
            <person name="FitzGerald M."/>
            <person name="Lui A."/>
            <person name="Macdonald J.P."/>
            <person name="Priest M."/>
            <person name="Orbach M.J."/>
            <person name="Galgiani J.N."/>
            <person name="Kirkland T.N."/>
            <person name="Cole G.T."/>
            <person name="Birren B.W."/>
            <person name="Henn M.R."/>
            <person name="Taylor J.W."/>
            <person name="Rounsley S.D."/>
        </authorList>
    </citation>
    <scope>GENOME REANNOTATION</scope>
    <source>
        <strain evidence="3">RS</strain>
    </source>
</reference>
<dbReference type="KEGG" id="cim:CIMG_06700"/>
<keyword evidence="1" id="KW-1133">Transmembrane helix</keyword>
<organism evidence="2 3">
    <name type="scientific">Coccidioides immitis (strain RS)</name>
    <name type="common">Valley fever fungus</name>
    <dbReference type="NCBI Taxonomy" id="246410"/>
    <lineage>
        <taxon>Eukaryota</taxon>
        <taxon>Fungi</taxon>
        <taxon>Dikarya</taxon>
        <taxon>Ascomycota</taxon>
        <taxon>Pezizomycotina</taxon>
        <taxon>Eurotiomycetes</taxon>
        <taxon>Eurotiomycetidae</taxon>
        <taxon>Onygenales</taxon>
        <taxon>Onygenaceae</taxon>
        <taxon>Coccidioides</taxon>
    </lineage>
</organism>